<dbReference type="Pfam" id="PF00031">
    <property type="entry name" value="Cystatin"/>
    <property type="match status" value="1"/>
</dbReference>
<dbReference type="InterPro" id="IPR000010">
    <property type="entry name" value="Cystatin_dom"/>
</dbReference>
<evidence type="ECO:0000259" key="4">
    <source>
        <dbReference type="Pfam" id="PF00031"/>
    </source>
</evidence>
<dbReference type="Gene3D" id="3.10.450.10">
    <property type="match status" value="1"/>
</dbReference>
<evidence type="ECO:0000313" key="5">
    <source>
        <dbReference type="EMBL" id="KAJ9187055.1"/>
    </source>
</evidence>
<dbReference type="PANTHER" id="PTHR47373:SF1">
    <property type="entry name" value="CYSTEINE PROTEINASE INHIBITOR 2"/>
    <property type="match status" value="1"/>
</dbReference>
<dbReference type="EMBL" id="JARPOI010000002">
    <property type="protein sequence ID" value="KAJ9187055.1"/>
    <property type="molecule type" value="Genomic_DNA"/>
</dbReference>
<evidence type="ECO:0000256" key="2">
    <source>
        <dbReference type="ARBA" id="ARBA00022704"/>
    </source>
</evidence>
<sequence>MAKVVLPLLLLSAFLLVSSAAFQLKYWGLMPVEDVKNNMEVQALGRFSVEDFNKKLRRHNNGVGHGLLFSEVVEAQVHFLEGSTYFMKIAARSTETQEMAFYESV</sequence>
<protein>
    <recommendedName>
        <fullName evidence="4">Cystatin domain-containing protein</fullName>
    </recommendedName>
</protein>
<evidence type="ECO:0000313" key="6">
    <source>
        <dbReference type="Proteomes" id="UP001174677"/>
    </source>
</evidence>
<keyword evidence="3" id="KW-0732">Signal</keyword>
<keyword evidence="6" id="KW-1185">Reference proteome</keyword>
<dbReference type="InterPro" id="IPR046350">
    <property type="entry name" value="Cystatin_sf"/>
</dbReference>
<feature type="domain" description="Cystatin" evidence="4">
    <location>
        <begin position="29"/>
        <end position="97"/>
    </location>
</feature>
<dbReference type="PANTHER" id="PTHR47373">
    <property type="entry name" value="CYSTEINE PROTEINASE INHIBITOR 2"/>
    <property type="match status" value="1"/>
</dbReference>
<feature type="signal peptide" evidence="3">
    <location>
        <begin position="1"/>
        <end position="21"/>
    </location>
</feature>
<evidence type="ECO:0000256" key="1">
    <source>
        <dbReference type="ARBA" id="ARBA00022690"/>
    </source>
</evidence>
<dbReference type="Proteomes" id="UP001174677">
    <property type="component" value="Chromosome 2"/>
</dbReference>
<reference evidence="5" key="1">
    <citation type="journal article" date="2023" name="Plant Biotechnol. J.">
        <title>Chromosome-level wild Hevea brasiliensis genome provides new tools for genomic-assisted breeding and valuable loci to elevate rubber yield.</title>
        <authorList>
            <person name="Cheng H."/>
            <person name="Song X."/>
            <person name="Hu Y."/>
            <person name="Wu T."/>
            <person name="Yang Q."/>
            <person name="An Z."/>
            <person name="Feng S."/>
            <person name="Deng Z."/>
            <person name="Wu W."/>
            <person name="Zeng X."/>
            <person name="Tu M."/>
            <person name="Wang X."/>
            <person name="Huang H."/>
        </authorList>
    </citation>
    <scope>NUCLEOTIDE SEQUENCE</scope>
    <source>
        <strain evidence="5">MT/VB/25A 57/8</strain>
    </source>
</reference>
<feature type="chain" id="PRO_5046340564" description="Cystatin domain-containing protein" evidence="3">
    <location>
        <begin position="22"/>
        <end position="105"/>
    </location>
</feature>
<proteinExistence type="predicted"/>
<dbReference type="SUPFAM" id="SSF54403">
    <property type="entry name" value="Cystatin/monellin"/>
    <property type="match status" value="1"/>
</dbReference>
<evidence type="ECO:0000256" key="3">
    <source>
        <dbReference type="SAM" id="SignalP"/>
    </source>
</evidence>
<feature type="non-terminal residue" evidence="5">
    <location>
        <position position="105"/>
    </location>
</feature>
<keyword evidence="1" id="KW-0646">Protease inhibitor</keyword>
<comment type="caution">
    <text evidence="5">The sequence shown here is derived from an EMBL/GenBank/DDBJ whole genome shotgun (WGS) entry which is preliminary data.</text>
</comment>
<organism evidence="5 6">
    <name type="scientific">Hevea brasiliensis</name>
    <name type="common">Para rubber tree</name>
    <name type="synonym">Siphonia brasiliensis</name>
    <dbReference type="NCBI Taxonomy" id="3981"/>
    <lineage>
        <taxon>Eukaryota</taxon>
        <taxon>Viridiplantae</taxon>
        <taxon>Streptophyta</taxon>
        <taxon>Embryophyta</taxon>
        <taxon>Tracheophyta</taxon>
        <taxon>Spermatophyta</taxon>
        <taxon>Magnoliopsida</taxon>
        <taxon>eudicotyledons</taxon>
        <taxon>Gunneridae</taxon>
        <taxon>Pentapetalae</taxon>
        <taxon>rosids</taxon>
        <taxon>fabids</taxon>
        <taxon>Malpighiales</taxon>
        <taxon>Euphorbiaceae</taxon>
        <taxon>Crotonoideae</taxon>
        <taxon>Micrandreae</taxon>
        <taxon>Hevea</taxon>
    </lineage>
</organism>
<name>A0ABQ9N5T1_HEVBR</name>
<keyword evidence="2" id="KW-0789">Thiol protease inhibitor</keyword>
<accession>A0ABQ9N5T1</accession>
<gene>
    <name evidence="5" type="ORF">P3X46_002551</name>
</gene>